<name>A0ABX2PNH3_9RHOB</name>
<feature type="chain" id="PRO_5046718516" description="Argininosuccinate lyase" evidence="1">
    <location>
        <begin position="22"/>
        <end position="107"/>
    </location>
</feature>
<accession>A0ABX2PNH3</accession>
<gene>
    <name evidence="2" type="ORF">HW561_07820</name>
</gene>
<keyword evidence="1" id="KW-0732">Signal</keyword>
<dbReference type="Proteomes" id="UP000630805">
    <property type="component" value="Unassembled WGS sequence"/>
</dbReference>
<organism evidence="2 3">
    <name type="scientific">Ruegeria haliotis</name>
    <dbReference type="NCBI Taxonomy" id="2747601"/>
    <lineage>
        <taxon>Bacteria</taxon>
        <taxon>Pseudomonadati</taxon>
        <taxon>Pseudomonadota</taxon>
        <taxon>Alphaproteobacteria</taxon>
        <taxon>Rhodobacterales</taxon>
        <taxon>Roseobacteraceae</taxon>
        <taxon>Ruegeria</taxon>
    </lineage>
</organism>
<evidence type="ECO:0000313" key="2">
    <source>
        <dbReference type="EMBL" id="NVO55693.1"/>
    </source>
</evidence>
<dbReference type="RefSeq" id="WP_176863359.1">
    <property type="nucleotide sequence ID" value="NZ_JABXWT010000002.1"/>
</dbReference>
<keyword evidence="3" id="KW-1185">Reference proteome</keyword>
<evidence type="ECO:0000313" key="3">
    <source>
        <dbReference type="Proteomes" id="UP000630805"/>
    </source>
</evidence>
<evidence type="ECO:0008006" key="4">
    <source>
        <dbReference type="Google" id="ProtNLM"/>
    </source>
</evidence>
<proteinExistence type="predicted"/>
<dbReference type="EMBL" id="JABXWT010000002">
    <property type="protein sequence ID" value="NVO55693.1"/>
    <property type="molecule type" value="Genomic_DNA"/>
</dbReference>
<reference evidence="2 3" key="1">
    <citation type="submission" date="2020-06" db="EMBL/GenBank/DDBJ databases">
        <authorList>
            <person name="Cao W.R."/>
        </authorList>
    </citation>
    <scope>NUCLEOTIDE SEQUENCE [LARGE SCALE GENOMIC DNA]</scope>
    <source>
        <strain evidence="2 3">B1Z28</strain>
    </source>
</reference>
<comment type="caution">
    <text evidence="2">The sequence shown here is derived from an EMBL/GenBank/DDBJ whole genome shotgun (WGS) entry which is preliminary data.</text>
</comment>
<protein>
    <recommendedName>
        <fullName evidence="4">Argininosuccinate lyase</fullName>
    </recommendedName>
</protein>
<evidence type="ECO:0000256" key="1">
    <source>
        <dbReference type="SAM" id="SignalP"/>
    </source>
</evidence>
<sequence>MKSIVAVQFIAAVFFATAAHAEDLEFVLVNDSSSDLVEFNVSPASSGNWEGDLLDSGYLAPNYEVGVLIADGLQTCVYDIRGVFDDGSSVEDYSLDLCDLGEYTFLD</sequence>
<feature type="signal peptide" evidence="1">
    <location>
        <begin position="1"/>
        <end position="21"/>
    </location>
</feature>